<accession>A0ABP8MQM4</accession>
<sequence length="145" mass="16385">MNNLPKTLIFIADDDEDDRYLLKLSLQKSFPKCLVRFFENGQELLEALHEEPASTLPQLILLDLNMPVMDGFATLAGIKGHDSLKVIPTVMLTTSDNPCDVKKCYSIGCNAYMTKPSNFDQLSGMLSLLQRYWMQIARLPNRSLS</sequence>
<dbReference type="CDD" id="cd17557">
    <property type="entry name" value="REC_Rcp-like"/>
    <property type="match status" value="1"/>
</dbReference>
<dbReference type="PANTHER" id="PTHR44520:SF2">
    <property type="entry name" value="RESPONSE REGULATOR RCP1"/>
    <property type="match status" value="1"/>
</dbReference>
<dbReference type="Gene3D" id="3.40.50.2300">
    <property type="match status" value="1"/>
</dbReference>
<dbReference type="Proteomes" id="UP001501175">
    <property type="component" value="Unassembled WGS sequence"/>
</dbReference>
<dbReference type="PROSITE" id="PS50110">
    <property type="entry name" value="RESPONSE_REGULATORY"/>
    <property type="match status" value="1"/>
</dbReference>
<evidence type="ECO:0000313" key="4">
    <source>
        <dbReference type="Proteomes" id="UP001501175"/>
    </source>
</evidence>
<gene>
    <name evidence="3" type="ORF">GCM10023189_16990</name>
</gene>
<dbReference type="InterPro" id="IPR011006">
    <property type="entry name" value="CheY-like_superfamily"/>
</dbReference>
<feature type="domain" description="Response regulatory" evidence="2">
    <location>
        <begin position="8"/>
        <end position="130"/>
    </location>
</feature>
<dbReference type="SMART" id="SM00448">
    <property type="entry name" value="REC"/>
    <property type="match status" value="1"/>
</dbReference>
<dbReference type="PANTHER" id="PTHR44520">
    <property type="entry name" value="RESPONSE REGULATOR RCP1-RELATED"/>
    <property type="match status" value="1"/>
</dbReference>
<evidence type="ECO:0000313" key="3">
    <source>
        <dbReference type="EMBL" id="GAA4452879.1"/>
    </source>
</evidence>
<evidence type="ECO:0000256" key="1">
    <source>
        <dbReference type="PROSITE-ProRule" id="PRU00169"/>
    </source>
</evidence>
<dbReference type="EMBL" id="BAABHD010000022">
    <property type="protein sequence ID" value="GAA4452879.1"/>
    <property type="molecule type" value="Genomic_DNA"/>
</dbReference>
<protein>
    <submittedName>
        <fullName evidence="3">Response regulator</fullName>
    </submittedName>
</protein>
<reference evidence="4" key="1">
    <citation type="journal article" date="2019" name="Int. J. Syst. Evol. Microbiol.">
        <title>The Global Catalogue of Microorganisms (GCM) 10K type strain sequencing project: providing services to taxonomists for standard genome sequencing and annotation.</title>
        <authorList>
            <consortium name="The Broad Institute Genomics Platform"/>
            <consortium name="The Broad Institute Genome Sequencing Center for Infectious Disease"/>
            <person name="Wu L."/>
            <person name="Ma J."/>
        </authorList>
    </citation>
    <scope>NUCLEOTIDE SEQUENCE [LARGE SCALE GENOMIC DNA]</scope>
    <source>
        <strain evidence="4">JCM 17927</strain>
    </source>
</reference>
<keyword evidence="1" id="KW-0597">Phosphoprotein</keyword>
<keyword evidence="4" id="KW-1185">Reference proteome</keyword>
<dbReference type="RefSeq" id="WP_345242526.1">
    <property type="nucleotide sequence ID" value="NZ_BAABHD010000022.1"/>
</dbReference>
<feature type="modified residue" description="4-aspartylphosphate" evidence="1">
    <location>
        <position position="63"/>
    </location>
</feature>
<dbReference type="InterPro" id="IPR052893">
    <property type="entry name" value="TCS_response_regulator"/>
</dbReference>
<dbReference type="Pfam" id="PF00072">
    <property type="entry name" value="Response_reg"/>
    <property type="match status" value="1"/>
</dbReference>
<comment type="caution">
    <text evidence="3">The sequence shown here is derived from an EMBL/GenBank/DDBJ whole genome shotgun (WGS) entry which is preliminary data.</text>
</comment>
<dbReference type="SUPFAM" id="SSF52172">
    <property type="entry name" value="CheY-like"/>
    <property type="match status" value="1"/>
</dbReference>
<evidence type="ECO:0000259" key="2">
    <source>
        <dbReference type="PROSITE" id="PS50110"/>
    </source>
</evidence>
<proteinExistence type="predicted"/>
<dbReference type="InterPro" id="IPR001789">
    <property type="entry name" value="Sig_transdc_resp-reg_receiver"/>
</dbReference>
<name>A0ABP8MQM4_9BACT</name>
<organism evidence="3 4">
    <name type="scientific">Nibrella saemangeumensis</name>
    <dbReference type="NCBI Taxonomy" id="1084526"/>
    <lineage>
        <taxon>Bacteria</taxon>
        <taxon>Pseudomonadati</taxon>
        <taxon>Bacteroidota</taxon>
        <taxon>Cytophagia</taxon>
        <taxon>Cytophagales</taxon>
        <taxon>Spirosomataceae</taxon>
        <taxon>Nibrella</taxon>
    </lineage>
</organism>